<dbReference type="PANTHER" id="PTHR30006:SF25">
    <property type="entry name" value="PHOSPHOGLYCERATE TRANSPORT REGULATORY PROTEIN PGTC"/>
    <property type="match status" value="1"/>
</dbReference>
<organism evidence="3 4">
    <name type="scientific">Aliiroseovarius sediminilitoris</name>
    <dbReference type="NCBI Taxonomy" id="1173584"/>
    <lineage>
        <taxon>Bacteria</taxon>
        <taxon>Pseudomonadati</taxon>
        <taxon>Pseudomonadota</taxon>
        <taxon>Alphaproteobacteria</taxon>
        <taxon>Rhodobacterales</taxon>
        <taxon>Paracoccaceae</taxon>
        <taxon>Aliiroseovarius</taxon>
    </lineage>
</organism>
<dbReference type="OrthoDB" id="8673316at2"/>
<protein>
    <submittedName>
        <fullName evidence="3">Iron(III) transport system substrate-binding protein</fullName>
    </submittedName>
</protein>
<dbReference type="RefSeq" id="WP_091427974.1">
    <property type="nucleotide sequence ID" value="NZ_FOJB01000001.1"/>
</dbReference>
<sequence>MCFAGIPTRLVSAVLGLALSASVAAGFEIEDRRLYEATSERARLSVVSTADLDVFDPIIRAFQASQPGVTVDYVVTGTTDLMKALYDEGAAFDLAISSAMDLQTKLANDGFALNHTPTTSTALPAWASWRDQLFAFTQEPAVVVVSDQFFPPGEALQNRDELIALLRANPERFQGKIGTYDVRRSGFGYLMATQDSRNSDAFWRLMEVMGRLDAKLYCCSGDMIRDVASGKLALAYNVLGSYAASQQKNTGGYQIIEMSDYVNIMSRTVLIPRTAKNVDDARAMLDFLLSLKSRKDLVDATGLPAIDPSALRANPSLRPIRYGPGLLVFLDSLKRQSFLRNWENSLLQN</sequence>
<keyword evidence="4" id="KW-1185">Reference proteome</keyword>
<feature type="chain" id="PRO_5011503598" evidence="2">
    <location>
        <begin position="26"/>
        <end position="349"/>
    </location>
</feature>
<proteinExistence type="predicted"/>
<evidence type="ECO:0000313" key="3">
    <source>
        <dbReference type="EMBL" id="SEV94586.1"/>
    </source>
</evidence>
<accession>A0A1I0N0L5</accession>
<dbReference type="GO" id="GO:0030288">
    <property type="term" value="C:outer membrane-bounded periplasmic space"/>
    <property type="evidence" value="ECO:0007669"/>
    <property type="project" value="TreeGrafter"/>
</dbReference>
<dbReference type="STRING" id="1173584.SAMN05444851_0481"/>
<name>A0A1I0N0L5_9RHOB</name>
<gene>
    <name evidence="3" type="ORF">SAMN05444851_0481</name>
</gene>
<dbReference type="PANTHER" id="PTHR30006">
    <property type="entry name" value="THIAMINE-BINDING PERIPLASMIC PROTEIN-RELATED"/>
    <property type="match status" value="1"/>
</dbReference>
<feature type="signal peptide" evidence="2">
    <location>
        <begin position="1"/>
        <end position="25"/>
    </location>
</feature>
<dbReference type="Proteomes" id="UP000199650">
    <property type="component" value="Unassembled WGS sequence"/>
</dbReference>
<dbReference type="SUPFAM" id="SSF53850">
    <property type="entry name" value="Periplasmic binding protein-like II"/>
    <property type="match status" value="1"/>
</dbReference>
<dbReference type="Gene3D" id="3.40.190.10">
    <property type="entry name" value="Periplasmic binding protein-like II"/>
    <property type="match status" value="2"/>
</dbReference>
<dbReference type="AlphaFoldDB" id="A0A1I0N0L5"/>
<keyword evidence="1 2" id="KW-0732">Signal</keyword>
<dbReference type="Pfam" id="PF13531">
    <property type="entry name" value="SBP_bac_11"/>
    <property type="match status" value="1"/>
</dbReference>
<evidence type="ECO:0000256" key="1">
    <source>
        <dbReference type="ARBA" id="ARBA00022729"/>
    </source>
</evidence>
<dbReference type="EMBL" id="FOJB01000001">
    <property type="protein sequence ID" value="SEV94586.1"/>
    <property type="molecule type" value="Genomic_DNA"/>
</dbReference>
<evidence type="ECO:0000256" key="2">
    <source>
        <dbReference type="SAM" id="SignalP"/>
    </source>
</evidence>
<evidence type="ECO:0000313" key="4">
    <source>
        <dbReference type="Proteomes" id="UP000199650"/>
    </source>
</evidence>
<reference evidence="3 4" key="1">
    <citation type="submission" date="2016-10" db="EMBL/GenBank/DDBJ databases">
        <authorList>
            <person name="de Groot N.N."/>
        </authorList>
    </citation>
    <scope>NUCLEOTIDE SEQUENCE [LARGE SCALE GENOMIC DNA]</scope>
    <source>
        <strain evidence="3 4">DSM 29439</strain>
    </source>
</reference>